<keyword evidence="3" id="KW-0028">Amino-acid biosynthesis</keyword>
<dbReference type="RefSeq" id="WP_207328624.1">
    <property type="nucleotide sequence ID" value="NZ_JAFMYW010000002.1"/>
</dbReference>
<dbReference type="InterPro" id="IPR046346">
    <property type="entry name" value="Aminoacid_DH-like_N_sf"/>
</dbReference>
<dbReference type="Proteomes" id="UP000664628">
    <property type="component" value="Unassembled WGS sequence"/>
</dbReference>
<gene>
    <name evidence="5" type="ORF">J2I46_08765</name>
</gene>
<dbReference type="CDD" id="cd01065">
    <property type="entry name" value="NAD_bind_Shikimate_DH"/>
    <property type="match status" value="1"/>
</dbReference>
<sequence>MTRYGLIGHPLTHSFSQTYFTEKFAREGITNARYDLFDMPDIQAELPELLRLPGLRGLNVTIPHKTNVLPFLDRLDASAQKVGAVNVIRLEADGTKTGFNSDYYGFRQSLTEWVGDTVREQSDDPDVLSILPANALVLGTGGASKAVVAALTDLGISHKMVSRTPATDGLTYADIPSVIADYQLLVNCSPVGTYPNINAAPDLPYNQLTSEHWLYDLVYNPAETEFMRLGKAQGAAVMNGYQMLVLQAEKAWSIWQG</sequence>
<dbReference type="PANTHER" id="PTHR21089">
    <property type="entry name" value="SHIKIMATE DEHYDROGENASE"/>
    <property type="match status" value="1"/>
</dbReference>
<organism evidence="5 6">
    <name type="scientific">Fibrella forsythiae</name>
    <dbReference type="NCBI Taxonomy" id="2817061"/>
    <lineage>
        <taxon>Bacteria</taxon>
        <taxon>Pseudomonadati</taxon>
        <taxon>Bacteroidota</taxon>
        <taxon>Cytophagia</taxon>
        <taxon>Cytophagales</taxon>
        <taxon>Spirosomataceae</taxon>
        <taxon>Fibrella</taxon>
    </lineage>
</organism>
<protein>
    <submittedName>
        <fullName evidence="5">Shikimate dehydrogenase</fullName>
    </submittedName>
</protein>
<evidence type="ECO:0000256" key="1">
    <source>
        <dbReference type="ARBA" id="ARBA00004871"/>
    </source>
</evidence>
<evidence type="ECO:0000259" key="4">
    <source>
        <dbReference type="Pfam" id="PF08501"/>
    </source>
</evidence>
<accession>A0ABS3JF93</accession>
<keyword evidence="3" id="KW-0057">Aromatic amino acid biosynthesis</keyword>
<dbReference type="EMBL" id="JAFMYW010000002">
    <property type="protein sequence ID" value="MBO0948668.1"/>
    <property type="molecule type" value="Genomic_DNA"/>
</dbReference>
<dbReference type="InterPro" id="IPR022893">
    <property type="entry name" value="Shikimate_DH_fam"/>
</dbReference>
<evidence type="ECO:0000313" key="6">
    <source>
        <dbReference type="Proteomes" id="UP000664628"/>
    </source>
</evidence>
<evidence type="ECO:0000256" key="3">
    <source>
        <dbReference type="ARBA" id="ARBA00023141"/>
    </source>
</evidence>
<dbReference type="PANTHER" id="PTHR21089:SF1">
    <property type="entry name" value="BIFUNCTIONAL 3-DEHYDROQUINATE DEHYDRATASE_SHIKIMATE DEHYDROGENASE, CHLOROPLASTIC"/>
    <property type="match status" value="1"/>
</dbReference>
<dbReference type="Pfam" id="PF08501">
    <property type="entry name" value="Shikimate_dh_N"/>
    <property type="match status" value="1"/>
</dbReference>
<keyword evidence="6" id="KW-1185">Reference proteome</keyword>
<name>A0ABS3JF93_9BACT</name>
<dbReference type="Gene3D" id="3.40.50.720">
    <property type="entry name" value="NAD(P)-binding Rossmann-like Domain"/>
    <property type="match status" value="1"/>
</dbReference>
<dbReference type="Gene3D" id="3.40.50.10860">
    <property type="entry name" value="Leucine Dehydrogenase, chain A, domain 1"/>
    <property type="match status" value="1"/>
</dbReference>
<comment type="caution">
    <text evidence="5">The sequence shown here is derived from an EMBL/GenBank/DDBJ whole genome shotgun (WGS) entry which is preliminary data.</text>
</comment>
<reference evidence="5 6" key="1">
    <citation type="submission" date="2021-03" db="EMBL/GenBank/DDBJ databases">
        <title>Fibrella sp. HMF5405 genome sequencing and assembly.</title>
        <authorList>
            <person name="Kang H."/>
            <person name="Kim H."/>
            <person name="Bae S."/>
            <person name="Joh K."/>
        </authorList>
    </citation>
    <scope>NUCLEOTIDE SEQUENCE [LARGE SCALE GENOMIC DNA]</scope>
    <source>
        <strain evidence="5 6">HMF5405</strain>
    </source>
</reference>
<keyword evidence="2" id="KW-0560">Oxidoreductase</keyword>
<proteinExistence type="predicted"/>
<dbReference type="SUPFAM" id="SSF51735">
    <property type="entry name" value="NAD(P)-binding Rossmann-fold domains"/>
    <property type="match status" value="1"/>
</dbReference>
<evidence type="ECO:0000313" key="5">
    <source>
        <dbReference type="EMBL" id="MBO0948668.1"/>
    </source>
</evidence>
<dbReference type="InterPro" id="IPR036291">
    <property type="entry name" value="NAD(P)-bd_dom_sf"/>
</dbReference>
<comment type="pathway">
    <text evidence="1">Metabolic intermediate biosynthesis; chorismate biosynthesis; chorismate from D-erythrose 4-phosphate and phosphoenolpyruvate: step 4/7.</text>
</comment>
<dbReference type="SUPFAM" id="SSF53223">
    <property type="entry name" value="Aminoacid dehydrogenase-like, N-terminal domain"/>
    <property type="match status" value="1"/>
</dbReference>
<evidence type="ECO:0000256" key="2">
    <source>
        <dbReference type="ARBA" id="ARBA00023002"/>
    </source>
</evidence>
<dbReference type="InterPro" id="IPR013708">
    <property type="entry name" value="Shikimate_DH-bd_N"/>
</dbReference>
<feature type="domain" description="Shikimate dehydrogenase substrate binding N-terminal" evidence="4">
    <location>
        <begin position="6"/>
        <end position="88"/>
    </location>
</feature>